<dbReference type="InterPro" id="IPR000160">
    <property type="entry name" value="GGDEF_dom"/>
</dbReference>
<dbReference type="InterPro" id="IPR043128">
    <property type="entry name" value="Rev_trsase/Diguanyl_cyclase"/>
</dbReference>
<dbReference type="EC" id="2.7.7.65" evidence="2"/>
<dbReference type="AlphaFoldDB" id="A0A1H5WPS9"/>
<dbReference type="CDD" id="cd00156">
    <property type="entry name" value="REC"/>
    <property type="match status" value="1"/>
</dbReference>
<proteinExistence type="predicted"/>
<gene>
    <name evidence="8" type="ORF">SAMN04488244_10612</name>
</gene>
<dbReference type="SMART" id="SM00448">
    <property type="entry name" value="REC"/>
    <property type="match status" value="1"/>
</dbReference>
<evidence type="ECO:0000313" key="9">
    <source>
        <dbReference type="Proteomes" id="UP000236721"/>
    </source>
</evidence>
<comment type="catalytic activity">
    <reaction evidence="3">
        <text>2 GTP = 3',3'-c-di-GMP + 2 diphosphate</text>
        <dbReference type="Rhea" id="RHEA:24898"/>
        <dbReference type="ChEBI" id="CHEBI:33019"/>
        <dbReference type="ChEBI" id="CHEBI:37565"/>
        <dbReference type="ChEBI" id="CHEBI:58805"/>
        <dbReference type="EC" id="2.7.7.65"/>
    </reaction>
</comment>
<dbReference type="GO" id="GO:1902201">
    <property type="term" value="P:negative regulation of bacterial-type flagellum-dependent cell motility"/>
    <property type="evidence" value="ECO:0007669"/>
    <property type="project" value="TreeGrafter"/>
</dbReference>
<evidence type="ECO:0000259" key="6">
    <source>
        <dbReference type="PROSITE" id="PS50110"/>
    </source>
</evidence>
<keyword evidence="5" id="KW-0175">Coiled coil</keyword>
<keyword evidence="4" id="KW-0597">Phosphoprotein</keyword>
<name>A0A1H5WPS9_9VIBR</name>
<dbReference type="GO" id="GO:0052621">
    <property type="term" value="F:diguanylate cyclase activity"/>
    <property type="evidence" value="ECO:0007669"/>
    <property type="project" value="UniProtKB-EC"/>
</dbReference>
<comment type="cofactor">
    <cofactor evidence="1">
        <name>Mg(2+)</name>
        <dbReference type="ChEBI" id="CHEBI:18420"/>
    </cofactor>
</comment>
<dbReference type="InterPro" id="IPR050469">
    <property type="entry name" value="Diguanylate_Cyclase"/>
</dbReference>
<evidence type="ECO:0000256" key="2">
    <source>
        <dbReference type="ARBA" id="ARBA00012528"/>
    </source>
</evidence>
<dbReference type="Proteomes" id="UP000236721">
    <property type="component" value="Unassembled WGS sequence"/>
</dbReference>
<dbReference type="CDD" id="cd01949">
    <property type="entry name" value="GGDEF"/>
    <property type="match status" value="1"/>
</dbReference>
<evidence type="ECO:0000256" key="4">
    <source>
        <dbReference type="PROSITE-ProRule" id="PRU00169"/>
    </source>
</evidence>
<accession>A0A1H5WPS9</accession>
<sequence length="327" mass="37093">MISMDSSMRILLVDDAQLERMQLQIRLKQLGHHVEVAASGREALAIYPDFDPELILLDISMPEMDGFQVAAEIRRRYQADWIPIIFLSSHDEPEMIAKAIEAGGDDYLVKPVNKIVLQSKLVAMQRIAHMRRELKQASAQLEEANRALLHQANEDGLTKLFNRRYMDKKLSELIHWHGRHQMPLSVILMDVDHFKAFNDNYGHTEGDQCLIHIAQYLDGLFTRSGEYVGRYGGEEFVILLGKCGIEEAEEHAARVREGVSQLGIPHEYSPTADAVTLSLGVSSMIPEGNETINELYEKADKLLYQAKRTGRNRYVTALESDFLSTLT</sequence>
<dbReference type="InterPro" id="IPR011006">
    <property type="entry name" value="CheY-like_superfamily"/>
</dbReference>
<dbReference type="GO" id="GO:0005886">
    <property type="term" value="C:plasma membrane"/>
    <property type="evidence" value="ECO:0007669"/>
    <property type="project" value="TreeGrafter"/>
</dbReference>
<evidence type="ECO:0000259" key="7">
    <source>
        <dbReference type="PROSITE" id="PS50887"/>
    </source>
</evidence>
<dbReference type="NCBIfam" id="TIGR00254">
    <property type="entry name" value="GGDEF"/>
    <property type="match status" value="1"/>
</dbReference>
<organism evidence="8 9">
    <name type="scientific">Vibrio hangzhouensis</name>
    <dbReference type="NCBI Taxonomy" id="462991"/>
    <lineage>
        <taxon>Bacteria</taxon>
        <taxon>Pseudomonadati</taxon>
        <taxon>Pseudomonadota</taxon>
        <taxon>Gammaproteobacteria</taxon>
        <taxon>Vibrionales</taxon>
        <taxon>Vibrionaceae</taxon>
        <taxon>Vibrio</taxon>
    </lineage>
</organism>
<keyword evidence="9" id="KW-1185">Reference proteome</keyword>
<evidence type="ECO:0000313" key="8">
    <source>
        <dbReference type="EMBL" id="SEG01358.1"/>
    </source>
</evidence>
<dbReference type="EMBL" id="FNVG01000006">
    <property type="protein sequence ID" value="SEG01358.1"/>
    <property type="molecule type" value="Genomic_DNA"/>
</dbReference>
<feature type="domain" description="GGDEF" evidence="7">
    <location>
        <begin position="182"/>
        <end position="319"/>
    </location>
</feature>
<protein>
    <recommendedName>
        <fullName evidence="2">diguanylate cyclase</fullName>
        <ecNumber evidence="2">2.7.7.65</ecNumber>
    </recommendedName>
</protein>
<evidence type="ECO:0000256" key="5">
    <source>
        <dbReference type="SAM" id="Coils"/>
    </source>
</evidence>
<dbReference type="InterPro" id="IPR029787">
    <property type="entry name" value="Nucleotide_cyclase"/>
</dbReference>
<dbReference type="PANTHER" id="PTHR45138">
    <property type="entry name" value="REGULATORY COMPONENTS OF SENSORY TRANSDUCTION SYSTEM"/>
    <property type="match status" value="1"/>
</dbReference>
<reference evidence="9" key="1">
    <citation type="submission" date="2016-10" db="EMBL/GenBank/DDBJ databases">
        <authorList>
            <person name="Varghese N."/>
            <person name="Submissions S."/>
        </authorList>
    </citation>
    <scope>NUCLEOTIDE SEQUENCE [LARGE SCALE GENOMIC DNA]</scope>
    <source>
        <strain evidence="9">CGMCC 1.7062</strain>
    </source>
</reference>
<feature type="modified residue" description="4-aspartylphosphate" evidence="4">
    <location>
        <position position="58"/>
    </location>
</feature>
<dbReference type="Gene3D" id="3.30.70.270">
    <property type="match status" value="1"/>
</dbReference>
<dbReference type="Pfam" id="PF00990">
    <property type="entry name" value="GGDEF"/>
    <property type="match status" value="1"/>
</dbReference>
<feature type="domain" description="Response regulatory" evidence="6">
    <location>
        <begin position="9"/>
        <end position="125"/>
    </location>
</feature>
<dbReference type="SUPFAM" id="SSF55073">
    <property type="entry name" value="Nucleotide cyclase"/>
    <property type="match status" value="1"/>
</dbReference>
<evidence type="ECO:0000256" key="1">
    <source>
        <dbReference type="ARBA" id="ARBA00001946"/>
    </source>
</evidence>
<dbReference type="InterPro" id="IPR001789">
    <property type="entry name" value="Sig_transdc_resp-reg_receiver"/>
</dbReference>
<dbReference type="Pfam" id="PF00072">
    <property type="entry name" value="Response_reg"/>
    <property type="match status" value="1"/>
</dbReference>
<dbReference type="PROSITE" id="PS50887">
    <property type="entry name" value="GGDEF"/>
    <property type="match status" value="1"/>
</dbReference>
<dbReference type="GO" id="GO:0000160">
    <property type="term" value="P:phosphorelay signal transduction system"/>
    <property type="evidence" value="ECO:0007669"/>
    <property type="project" value="InterPro"/>
</dbReference>
<dbReference type="SMART" id="SM00267">
    <property type="entry name" value="GGDEF"/>
    <property type="match status" value="1"/>
</dbReference>
<evidence type="ECO:0000256" key="3">
    <source>
        <dbReference type="ARBA" id="ARBA00034247"/>
    </source>
</evidence>
<dbReference type="GO" id="GO:0043709">
    <property type="term" value="P:cell adhesion involved in single-species biofilm formation"/>
    <property type="evidence" value="ECO:0007669"/>
    <property type="project" value="TreeGrafter"/>
</dbReference>
<dbReference type="FunFam" id="3.30.70.270:FF:000001">
    <property type="entry name" value="Diguanylate cyclase domain protein"/>
    <property type="match status" value="1"/>
</dbReference>
<feature type="coiled-coil region" evidence="5">
    <location>
        <begin position="124"/>
        <end position="154"/>
    </location>
</feature>
<dbReference type="SUPFAM" id="SSF52172">
    <property type="entry name" value="CheY-like"/>
    <property type="match status" value="1"/>
</dbReference>
<dbReference type="Gene3D" id="3.40.50.2300">
    <property type="match status" value="1"/>
</dbReference>
<dbReference type="OrthoDB" id="9812260at2"/>
<dbReference type="PROSITE" id="PS50110">
    <property type="entry name" value="RESPONSE_REGULATORY"/>
    <property type="match status" value="1"/>
</dbReference>
<dbReference type="PANTHER" id="PTHR45138:SF9">
    <property type="entry name" value="DIGUANYLATE CYCLASE DGCM-RELATED"/>
    <property type="match status" value="1"/>
</dbReference>